<organism evidence="1 2">
    <name type="scientific">Heterorhabditis bacteriophora</name>
    <name type="common">Entomopathogenic nematode worm</name>
    <dbReference type="NCBI Taxonomy" id="37862"/>
    <lineage>
        <taxon>Eukaryota</taxon>
        <taxon>Metazoa</taxon>
        <taxon>Ecdysozoa</taxon>
        <taxon>Nematoda</taxon>
        <taxon>Chromadorea</taxon>
        <taxon>Rhabditida</taxon>
        <taxon>Rhabditina</taxon>
        <taxon>Rhabditomorpha</taxon>
        <taxon>Strongyloidea</taxon>
        <taxon>Heterorhabditidae</taxon>
        <taxon>Heterorhabditis</taxon>
    </lineage>
</organism>
<keyword evidence="1" id="KW-1185">Reference proteome</keyword>
<protein>
    <submittedName>
        <fullName evidence="2">Transposase</fullName>
    </submittedName>
</protein>
<dbReference type="AlphaFoldDB" id="A0A1I7XGM1"/>
<name>A0A1I7XGM1_HETBA</name>
<proteinExistence type="predicted"/>
<evidence type="ECO:0000313" key="2">
    <source>
        <dbReference type="WBParaSite" id="Hba_16656"/>
    </source>
</evidence>
<reference evidence="2" key="1">
    <citation type="submission" date="2016-11" db="UniProtKB">
        <authorList>
            <consortium name="WormBaseParasite"/>
        </authorList>
    </citation>
    <scope>IDENTIFICATION</scope>
</reference>
<dbReference type="Proteomes" id="UP000095283">
    <property type="component" value="Unplaced"/>
</dbReference>
<dbReference type="WBParaSite" id="Hba_16656">
    <property type="protein sequence ID" value="Hba_16656"/>
    <property type="gene ID" value="Hba_16656"/>
</dbReference>
<accession>A0A1I7XGM1</accession>
<sequence length="78" mass="8506">MACSIFESMATIAGEFPLLLDEVLKDEHRLLYQGLQYLTEAVILVAISGRKTMAILGTNAVRYTNDGVMGGARDKARS</sequence>
<evidence type="ECO:0000313" key="1">
    <source>
        <dbReference type="Proteomes" id="UP000095283"/>
    </source>
</evidence>